<dbReference type="RefSeq" id="XP_028543393.1">
    <property type="nucleotide sequence ID" value="XM_028687592.1"/>
</dbReference>
<feature type="region of interest" description="Disordered" evidence="1">
    <location>
        <begin position="287"/>
        <end position="306"/>
    </location>
</feature>
<dbReference type="InterPro" id="IPR022089">
    <property type="entry name" value="Plasmodium-antigen_C"/>
</dbReference>
<gene>
    <name evidence="4" type="ORF">PGO_090000</name>
</gene>
<name>A0A1Y1JL89_PLAGO</name>
<dbReference type="GeneID" id="39747520"/>
<organism evidence="4 5">
    <name type="scientific">Plasmodium gonderi</name>
    <dbReference type="NCBI Taxonomy" id="77519"/>
    <lineage>
        <taxon>Eukaryota</taxon>
        <taxon>Sar</taxon>
        <taxon>Alveolata</taxon>
        <taxon>Apicomplexa</taxon>
        <taxon>Aconoidasida</taxon>
        <taxon>Haemosporida</taxon>
        <taxon>Plasmodiidae</taxon>
        <taxon>Plasmodium</taxon>
        <taxon>Plasmodium (Plasmodium)</taxon>
    </lineage>
</organism>
<feature type="signal peptide" evidence="2">
    <location>
        <begin position="1"/>
        <end position="25"/>
    </location>
</feature>
<comment type="caution">
    <text evidence="4">The sequence shown here is derived from an EMBL/GenBank/DDBJ whole genome shotgun (WGS) entry which is preliminary data.</text>
</comment>
<feature type="domain" description="Tryptophan/threonine-rich plasmodium antigen C-terminal" evidence="3">
    <location>
        <begin position="85"/>
        <end position="279"/>
    </location>
</feature>
<reference evidence="5" key="1">
    <citation type="submission" date="2017-04" db="EMBL/GenBank/DDBJ databases">
        <title>Plasmodium gonderi genome.</title>
        <authorList>
            <person name="Arisue N."/>
            <person name="Honma H."/>
            <person name="Kawai S."/>
            <person name="Tougan T."/>
            <person name="Tanabe K."/>
            <person name="Horii T."/>
        </authorList>
    </citation>
    <scope>NUCLEOTIDE SEQUENCE [LARGE SCALE GENOMIC DNA]</scope>
    <source>
        <strain evidence="5">ATCC 30045</strain>
    </source>
</reference>
<keyword evidence="5" id="KW-1185">Reference proteome</keyword>
<evidence type="ECO:0000313" key="5">
    <source>
        <dbReference type="Proteomes" id="UP000195521"/>
    </source>
</evidence>
<keyword evidence="2" id="KW-0732">Signal</keyword>
<dbReference type="OrthoDB" id="381601at2759"/>
<dbReference type="AlphaFoldDB" id="A0A1Y1JL89"/>
<protein>
    <submittedName>
        <fullName evidence="4">Tryptophan-rich antigen</fullName>
    </submittedName>
</protein>
<evidence type="ECO:0000256" key="1">
    <source>
        <dbReference type="SAM" id="MobiDB-lite"/>
    </source>
</evidence>
<feature type="chain" id="PRO_5012711189" evidence="2">
    <location>
        <begin position="26"/>
        <end position="306"/>
    </location>
</feature>
<proteinExistence type="predicted"/>
<feature type="compositionally biased region" description="Basic residues" evidence="1">
    <location>
        <begin position="296"/>
        <end position="306"/>
    </location>
</feature>
<dbReference type="EMBL" id="BDQF01000010">
    <property type="protein sequence ID" value="GAW80804.1"/>
    <property type="molecule type" value="Genomic_DNA"/>
</dbReference>
<sequence length="306" mass="38120">MNAKILSPLFFIVLIEVSLNQRCSGNPKWMKKFKYEDNYWNPHGIGKNNAQSHLRCYFDEINKKNKEKKKKWKVWFDKHKIKIQKELNNVEVKFIKNVEIGWDNFMRETENKWLHYNDDMNKEYKCTLYPEALKWGVIRWIAWFKETGLVCLKQDFHKFMTKYGKEHQTEVKKVLQKWHNVYLNKWCNQPWKLEENYHCKKWENFGSMIDPYYNVKAYQWKCWMERTKLEHKEWVDNLRHAETNFPIWKGWKKRKYDMYKLWLKEYSKQWIANEQWKTWTEERKKHILSKSEQKKPAQKKTVQKKK</sequence>
<dbReference type="Pfam" id="PF12319">
    <property type="entry name" value="TryThrA_C"/>
    <property type="match status" value="1"/>
</dbReference>
<evidence type="ECO:0000259" key="3">
    <source>
        <dbReference type="Pfam" id="PF12319"/>
    </source>
</evidence>
<evidence type="ECO:0000313" key="4">
    <source>
        <dbReference type="EMBL" id="GAW80804.1"/>
    </source>
</evidence>
<dbReference type="Proteomes" id="UP000195521">
    <property type="component" value="Unassembled WGS sequence"/>
</dbReference>
<evidence type="ECO:0000256" key="2">
    <source>
        <dbReference type="SAM" id="SignalP"/>
    </source>
</evidence>
<accession>A0A1Y1JL89</accession>